<feature type="compositionally biased region" description="Low complexity" evidence="1">
    <location>
        <begin position="100"/>
        <end position="116"/>
    </location>
</feature>
<feature type="compositionally biased region" description="Low complexity" evidence="1">
    <location>
        <begin position="199"/>
        <end position="210"/>
    </location>
</feature>
<reference evidence="2" key="1">
    <citation type="submission" date="2014-09" db="EMBL/GenBank/DDBJ databases">
        <authorList>
            <person name="Magalhaes I.L.F."/>
            <person name="Oliveira U."/>
            <person name="Santos F.R."/>
            <person name="Vidigal T.H.D.A."/>
            <person name="Brescovit A.D."/>
            <person name="Santos A.J."/>
        </authorList>
    </citation>
    <scope>NUCLEOTIDE SEQUENCE</scope>
    <source>
        <tissue evidence="2">Shoot tissue taken approximately 20 cm above the soil surface</tissue>
    </source>
</reference>
<reference evidence="2" key="2">
    <citation type="journal article" date="2015" name="Data Brief">
        <title>Shoot transcriptome of the giant reed, Arundo donax.</title>
        <authorList>
            <person name="Barrero R.A."/>
            <person name="Guerrero F.D."/>
            <person name="Moolhuijzen P."/>
            <person name="Goolsby J.A."/>
            <person name="Tidwell J."/>
            <person name="Bellgard S.E."/>
            <person name="Bellgard M.I."/>
        </authorList>
    </citation>
    <scope>NUCLEOTIDE SEQUENCE</scope>
    <source>
        <tissue evidence="2">Shoot tissue taken approximately 20 cm above the soil surface</tissue>
    </source>
</reference>
<dbReference type="AlphaFoldDB" id="A0A0A9FJL1"/>
<evidence type="ECO:0000256" key="1">
    <source>
        <dbReference type="SAM" id="MobiDB-lite"/>
    </source>
</evidence>
<evidence type="ECO:0000313" key="2">
    <source>
        <dbReference type="EMBL" id="JAE08468.1"/>
    </source>
</evidence>
<protein>
    <submittedName>
        <fullName evidence="2">Uncharacterized protein</fullName>
    </submittedName>
</protein>
<dbReference type="EMBL" id="GBRH01189428">
    <property type="protein sequence ID" value="JAE08468.1"/>
    <property type="molecule type" value="Transcribed_RNA"/>
</dbReference>
<feature type="compositionally biased region" description="Low complexity" evidence="1">
    <location>
        <begin position="147"/>
        <end position="165"/>
    </location>
</feature>
<proteinExistence type="predicted"/>
<sequence length="247" mass="25227">MPAAAMLVVAAMAPVEGTRGVGYLPAEATSPEATNGTTRRPAAPRRTTSTGNPAAAERAAPAAARSPPAARRTPTPPTAAGAGRDPLPRTHSPSPPPPARTSTAATRARAARGSAAPRRRPDLPPAAPRRQLSGPWRRSGPHRPRRLAAAAGAPQDPGLLASAARARSRRAGPMPPMGAPPNQATSSRKAPRRAEAGKIRAPAAAAPSRPMQCKCGTSASAHHAELVSGLPLPALPWCPRLDGRARV</sequence>
<feature type="region of interest" description="Disordered" evidence="1">
    <location>
        <begin position="14"/>
        <end position="215"/>
    </location>
</feature>
<organism evidence="2">
    <name type="scientific">Arundo donax</name>
    <name type="common">Giant reed</name>
    <name type="synonym">Donax arundinaceus</name>
    <dbReference type="NCBI Taxonomy" id="35708"/>
    <lineage>
        <taxon>Eukaryota</taxon>
        <taxon>Viridiplantae</taxon>
        <taxon>Streptophyta</taxon>
        <taxon>Embryophyta</taxon>
        <taxon>Tracheophyta</taxon>
        <taxon>Spermatophyta</taxon>
        <taxon>Magnoliopsida</taxon>
        <taxon>Liliopsida</taxon>
        <taxon>Poales</taxon>
        <taxon>Poaceae</taxon>
        <taxon>PACMAD clade</taxon>
        <taxon>Arundinoideae</taxon>
        <taxon>Arundineae</taxon>
        <taxon>Arundo</taxon>
    </lineage>
</organism>
<feature type="compositionally biased region" description="Low complexity" evidence="1">
    <location>
        <begin position="37"/>
        <end position="92"/>
    </location>
</feature>
<name>A0A0A9FJL1_ARUDO</name>
<accession>A0A0A9FJL1</accession>